<comment type="caution">
    <text evidence="1">The sequence shown here is derived from an EMBL/GenBank/DDBJ whole genome shotgun (WGS) entry which is preliminary data.</text>
</comment>
<protein>
    <submittedName>
        <fullName evidence="1">Kinesin KP1-like isoform X1</fullName>
    </submittedName>
</protein>
<dbReference type="EMBL" id="JAAIUW010000009">
    <property type="protein sequence ID" value="KAF7815924.1"/>
    <property type="molecule type" value="Genomic_DNA"/>
</dbReference>
<gene>
    <name evidence="1" type="ORF">G2W53_029893</name>
</gene>
<reference evidence="1" key="1">
    <citation type="submission" date="2020-09" db="EMBL/GenBank/DDBJ databases">
        <title>Genome-Enabled Discovery of Anthraquinone Biosynthesis in Senna tora.</title>
        <authorList>
            <person name="Kang S.-H."/>
            <person name="Pandey R.P."/>
            <person name="Lee C.-M."/>
            <person name="Sim J.-S."/>
            <person name="Jeong J.-T."/>
            <person name="Choi B.-S."/>
            <person name="Jung M."/>
            <person name="Ginzburg D."/>
            <person name="Zhao K."/>
            <person name="Won S.Y."/>
            <person name="Oh T.-J."/>
            <person name="Yu Y."/>
            <person name="Kim N.-H."/>
            <person name="Lee O.R."/>
            <person name="Lee T.-H."/>
            <person name="Bashyal P."/>
            <person name="Kim T.-S."/>
            <person name="Lee W.-H."/>
            <person name="Kawkins C."/>
            <person name="Kim C.-K."/>
            <person name="Kim J.S."/>
            <person name="Ahn B.O."/>
            <person name="Rhee S.Y."/>
            <person name="Sohng J.K."/>
        </authorList>
    </citation>
    <scope>NUCLEOTIDE SEQUENCE</scope>
    <source>
        <tissue evidence="1">Leaf</tissue>
    </source>
</reference>
<sequence>MSAGKTSMQETKSVEPPLQYIVSSTLSLFPYLFHDLVATLWVALALVNSSGILAFPTLCRVFFVWGYGKGGPPLEGIRRPLVELDWEGKKPDVVCKRMLFGKILTDKTLNRAIVKLMIQRPWKPLSAFTKLDVNLYEFWVQFHGLPIEGMSVRNAIKLGQQIGVVSEVEDLWAKDVITRSFIRERVKIDIRKQ</sequence>
<evidence type="ECO:0000313" key="1">
    <source>
        <dbReference type="EMBL" id="KAF7815924.1"/>
    </source>
</evidence>
<accession>A0A834TEW1</accession>
<dbReference type="OrthoDB" id="1705899at2759"/>
<organism evidence="1 2">
    <name type="scientific">Senna tora</name>
    <dbReference type="NCBI Taxonomy" id="362788"/>
    <lineage>
        <taxon>Eukaryota</taxon>
        <taxon>Viridiplantae</taxon>
        <taxon>Streptophyta</taxon>
        <taxon>Embryophyta</taxon>
        <taxon>Tracheophyta</taxon>
        <taxon>Spermatophyta</taxon>
        <taxon>Magnoliopsida</taxon>
        <taxon>eudicotyledons</taxon>
        <taxon>Gunneridae</taxon>
        <taxon>Pentapetalae</taxon>
        <taxon>rosids</taxon>
        <taxon>fabids</taxon>
        <taxon>Fabales</taxon>
        <taxon>Fabaceae</taxon>
        <taxon>Caesalpinioideae</taxon>
        <taxon>Cassia clade</taxon>
        <taxon>Senna</taxon>
    </lineage>
</organism>
<keyword evidence="2" id="KW-1185">Reference proteome</keyword>
<name>A0A834TEW1_9FABA</name>
<evidence type="ECO:0000313" key="2">
    <source>
        <dbReference type="Proteomes" id="UP000634136"/>
    </source>
</evidence>
<dbReference type="AlphaFoldDB" id="A0A834TEW1"/>
<proteinExistence type="predicted"/>
<dbReference type="Proteomes" id="UP000634136">
    <property type="component" value="Unassembled WGS sequence"/>
</dbReference>